<feature type="domain" description="MATH" evidence="1">
    <location>
        <begin position="340"/>
        <end position="425"/>
    </location>
</feature>
<gene>
    <name evidence="2" type="ORF">GPM918_LOCUS24814</name>
    <name evidence="3" type="ORF">SRO942_LOCUS24818</name>
</gene>
<dbReference type="PANTHER" id="PTHR10131">
    <property type="entry name" value="TNF RECEPTOR ASSOCIATED FACTOR"/>
    <property type="match status" value="1"/>
</dbReference>
<reference evidence="2" key="1">
    <citation type="submission" date="2021-02" db="EMBL/GenBank/DDBJ databases">
        <authorList>
            <person name="Nowell W R."/>
        </authorList>
    </citation>
    <scope>NUCLEOTIDE SEQUENCE</scope>
</reference>
<dbReference type="InterPro" id="IPR008974">
    <property type="entry name" value="TRAF-like"/>
</dbReference>
<dbReference type="Gene3D" id="2.60.210.10">
    <property type="entry name" value="Apoptosis, Tumor Necrosis Factor Receptor Associated Protein 2, Chain A"/>
    <property type="match status" value="1"/>
</dbReference>
<dbReference type="EMBL" id="CAJNOQ010009391">
    <property type="protein sequence ID" value="CAF1223592.1"/>
    <property type="molecule type" value="Genomic_DNA"/>
</dbReference>
<evidence type="ECO:0000313" key="3">
    <source>
        <dbReference type="EMBL" id="CAF3986824.1"/>
    </source>
</evidence>
<evidence type="ECO:0000313" key="4">
    <source>
        <dbReference type="Proteomes" id="UP000663829"/>
    </source>
</evidence>
<dbReference type="EMBL" id="CAJOBC010009395">
    <property type="protein sequence ID" value="CAF3986824.1"/>
    <property type="molecule type" value="Genomic_DNA"/>
</dbReference>
<dbReference type="InterPro" id="IPR013083">
    <property type="entry name" value="Znf_RING/FYVE/PHD"/>
</dbReference>
<organism evidence="2 4">
    <name type="scientific">Didymodactylos carnosus</name>
    <dbReference type="NCBI Taxonomy" id="1234261"/>
    <lineage>
        <taxon>Eukaryota</taxon>
        <taxon>Metazoa</taxon>
        <taxon>Spiralia</taxon>
        <taxon>Gnathifera</taxon>
        <taxon>Rotifera</taxon>
        <taxon>Eurotatoria</taxon>
        <taxon>Bdelloidea</taxon>
        <taxon>Philodinida</taxon>
        <taxon>Philodinidae</taxon>
        <taxon>Didymodactylos</taxon>
    </lineage>
</organism>
<sequence length="537" mass="61269">MSERNTITFLVHASMKNEENIDSPVLFDDIYLCKLAIEASVNDRIRLILPAISRTVEYLPRLLSLSQILIVFIYITNGTPELIVNECIKFSTQSSKIRKPIYEETLSAYLYTDQATKINEFGDGGIEFQKVTCPICFEITPTNEILFDRGFGRQILNLSIVCIEKINGCKWTGTLKEYKAHSETHVEENRECEYCNEICPSKYLLAEHQKHLCTKVTELCPLASNGCSKEKLRLHENKLTTDETSKLSDSVSLLSTAGSSLLTASAINDFYSQLQQFYEMLSIRTNNIETLNEETIRLSRESLYRENQSQFCQTEINQIKQSVVEKDLYVAGISSNYEVLQQETSSLKQKIEDLKSVTFCLFDQSGQQRHIIDSFRPDIKSNSFHRPCSEMNIASGIPKFIPLQMILQDNNNYIKDDIMYIKCQIDFNDIPKVIQPYALSLNPALPHSVQRNMIREEIERRRQSEQLEQSASATTITTGNANNNFQMFTDQLNNHTSNIVQNDTNSQFGSLNPTQNIPVMDSNQTLIMGAHSSLQQQ</sequence>
<dbReference type="Pfam" id="PF22486">
    <property type="entry name" value="MATH_2"/>
    <property type="match status" value="1"/>
</dbReference>
<dbReference type="Gene3D" id="3.30.40.10">
    <property type="entry name" value="Zinc/RING finger domain, C3HC4 (zinc finger)"/>
    <property type="match status" value="1"/>
</dbReference>
<dbReference type="PANTHER" id="PTHR10131:SF94">
    <property type="entry name" value="TNF RECEPTOR-ASSOCIATED FACTOR 4"/>
    <property type="match status" value="1"/>
</dbReference>
<evidence type="ECO:0000259" key="1">
    <source>
        <dbReference type="Pfam" id="PF22486"/>
    </source>
</evidence>
<dbReference type="SUPFAM" id="SSF49599">
    <property type="entry name" value="TRAF domain-like"/>
    <property type="match status" value="1"/>
</dbReference>
<keyword evidence="4" id="KW-1185">Reference proteome</keyword>
<dbReference type="Proteomes" id="UP000663829">
    <property type="component" value="Unassembled WGS sequence"/>
</dbReference>
<protein>
    <recommendedName>
        <fullName evidence="1">MATH domain-containing protein</fullName>
    </recommendedName>
</protein>
<comment type="caution">
    <text evidence="2">The sequence shown here is derived from an EMBL/GenBank/DDBJ whole genome shotgun (WGS) entry which is preliminary data.</text>
</comment>
<evidence type="ECO:0000313" key="2">
    <source>
        <dbReference type="EMBL" id="CAF1223592.1"/>
    </source>
</evidence>
<dbReference type="GO" id="GO:0043122">
    <property type="term" value="P:regulation of canonical NF-kappaB signal transduction"/>
    <property type="evidence" value="ECO:0007669"/>
    <property type="project" value="TreeGrafter"/>
</dbReference>
<dbReference type="AlphaFoldDB" id="A0A814Y0Y4"/>
<dbReference type="InterPro" id="IPR002083">
    <property type="entry name" value="MATH/TRAF_dom"/>
</dbReference>
<name>A0A814Y0Y4_9BILA</name>
<accession>A0A814Y0Y4</accession>
<dbReference type="Proteomes" id="UP000681722">
    <property type="component" value="Unassembled WGS sequence"/>
</dbReference>
<proteinExistence type="predicted"/>